<evidence type="ECO:0000313" key="2">
    <source>
        <dbReference type="Proteomes" id="UP000075683"/>
    </source>
</evidence>
<dbReference type="STRING" id="301148.B4135_3885"/>
<comment type="caution">
    <text evidence="1">The sequence shown here is derived from an EMBL/GenBank/DDBJ whole genome shotgun (WGS) entry which is preliminary data.</text>
</comment>
<reference evidence="1 2" key="1">
    <citation type="submission" date="2016-01" db="EMBL/GenBank/DDBJ databases">
        <title>Draft Genome Sequences of Seven Thermophilic Sporeformers Isolated from Foods.</title>
        <authorList>
            <person name="Berendsen E.M."/>
            <person name="Wells-Bennik M.H."/>
            <person name="Krawcyk A.O."/>
            <person name="De Jong A."/>
            <person name="Holsappel S."/>
            <person name="Eijlander R.T."/>
            <person name="Kuipers O.P."/>
        </authorList>
    </citation>
    <scope>NUCLEOTIDE SEQUENCE [LARGE SCALE GENOMIC DNA]</scope>
    <source>
        <strain evidence="1 2">B4135</strain>
    </source>
</reference>
<gene>
    <name evidence="1" type="ORF">B4135_3885</name>
</gene>
<accession>A0A150L9K2</accession>
<dbReference type="AlphaFoldDB" id="A0A150L9K2"/>
<organism evidence="1 2">
    <name type="scientific">Caldibacillus debilis</name>
    <dbReference type="NCBI Taxonomy" id="301148"/>
    <lineage>
        <taxon>Bacteria</taxon>
        <taxon>Bacillati</taxon>
        <taxon>Bacillota</taxon>
        <taxon>Bacilli</taxon>
        <taxon>Bacillales</taxon>
        <taxon>Bacillaceae</taxon>
        <taxon>Caldibacillus</taxon>
    </lineage>
</organism>
<sequence length="57" mass="6183">MNGRDRGRLSRINGESVNRTVLPIGKKGGYGALFLFSAPLFLFRQTIGGAFGKLVVE</sequence>
<proteinExistence type="predicted"/>
<name>A0A150L9K2_9BACI</name>
<protein>
    <submittedName>
        <fullName evidence="1">Uncharacterized protein</fullName>
    </submittedName>
</protein>
<dbReference type="Proteomes" id="UP000075683">
    <property type="component" value="Unassembled WGS sequence"/>
</dbReference>
<dbReference type="EMBL" id="LQYT01000133">
    <property type="protein sequence ID" value="KYD08974.1"/>
    <property type="molecule type" value="Genomic_DNA"/>
</dbReference>
<evidence type="ECO:0000313" key="1">
    <source>
        <dbReference type="EMBL" id="KYD08974.1"/>
    </source>
</evidence>